<evidence type="ECO:0000313" key="4">
    <source>
        <dbReference type="EMBL" id="MFF3670466.1"/>
    </source>
</evidence>
<dbReference type="Pfam" id="PF17940">
    <property type="entry name" value="TetR_C_31"/>
    <property type="match status" value="1"/>
</dbReference>
<dbReference type="SUPFAM" id="SSF48498">
    <property type="entry name" value="Tetracyclin repressor-like, C-terminal domain"/>
    <property type="match status" value="1"/>
</dbReference>
<evidence type="ECO:0000256" key="1">
    <source>
        <dbReference type="ARBA" id="ARBA00023125"/>
    </source>
</evidence>
<dbReference type="InterPro" id="IPR009057">
    <property type="entry name" value="Homeodomain-like_sf"/>
</dbReference>
<sequence>MKRRHGASARQRRAALIDAAVEVAAEQGMAGVTHRAVTERAGLPLATVGYFFDSITDLAVEALRTKVAADATALKDLAARLAAQHSTPAEMVGTFAAAAEAPRTDVLAFVEALLHAARNPDVRPAVTEVLEAGRDAVTAATSAAGAPDADAGAYLALVHGYLLHSIAAPDLVDPDALLRGIRGLFIGGLVERGQLDAALEIARPRD</sequence>
<evidence type="ECO:0000313" key="5">
    <source>
        <dbReference type="Proteomes" id="UP001602013"/>
    </source>
</evidence>
<dbReference type="SUPFAM" id="SSF46689">
    <property type="entry name" value="Homeodomain-like"/>
    <property type="match status" value="1"/>
</dbReference>
<evidence type="ECO:0000259" key="3">
    <source>
        <dbReference type="PROSITE" id="PS50977"/>
    </source>
</evidence>
<proteinExistence type="predicted"/>
<dbReference type="Pfam" id="PF00440">
    <property type="entry name" value="TetR_N"/>
    <property type="match status" value="1"/>
</dbReference>
<feature type="domain" description="HTH tetR-type" evidence="3">
    <location>
        <begin position="10"/>
        <end position="70"/>
    </location>
</feature>
<name>A0ABW6SZL2_9ACTN</name>
<protein>
    <submittedName>
        <fullName evidence="4">TetR/AcrR family transcriptional regulator</fullName>
    </submittedName>
</protein>
<keyword evidence="1 2" id="KW-0238">DNA-binding</keyword>
<dbReference type="InterPro" id="IPR041583">
    <property type="entry name" value="TetR_C_31"/>
</dbReference>
<organism evidence="4 5">
    <name type="scientific">Microtetraspora malaysiensis</name>
    <dbReference type="NCBI Taxonomy" id="161358"/>
    <lineage>
        <taxon>Bacteria</taxon>
        <taxon>Bacillati</taxon>
        <taxon>Actinomycetota</taxon>
        <taxon>Actinomycetes</taxon>
        <taxon>Streptosporangiales</taxon>
        <taxon>Streptosporangiaceae</taxon>
        <taxon>Microtetraspora</taxon>
    </lineage>
</organism>
<gene>
    <name evidence="4" type="ORF">ACFYXI_33255</name>
</gene>
<comment type="caution">
    <text evidence="4">The sequence shown here is derived from an EMBL/GenBank/DDBJ whole genome shotgun (WGS) entry which is preliminary data.</text>
</comment>
<dbReference type="InterPro" id="IPR001647">
    <property type="entry name" value="HTH_TetR"/>
</dbReference>
<dbReference type="PANTHER" id="PTHR30055">
    <property type="entry name" value="HTH-TYPE TRANSCRIPTIONAL REGULATOR RUTR"/>
    <property type="match status" value="1"/>
</dbReference>
<dbReference type="Proteomes" id="UP001602013">
    <property type="component" value="Unassembled WGS sequence"/>
</dbReference>
<dbReference type="InterPro" id="IPR036271">
    <property type="entry name" value="Tet_transcr_reg_TetR-rel_C_sf"/>
</dbReference>
<dbReference type="PANTHER" id="PTHR30055:SF231">
    <property type="entry name" value="TRANSCRIPTIONAL REGULATORY PROTEIN (PROBABLY DEOR-FAMILY)-RELATED"/>
    <property type="match status" value="1"/>
</dbReference>
<accession>A0ABW6SZL2</accession>
<dbReference type="EMBL" id="JBIASD010000031">
    <property type="protein sequence ID" value="MFF3670466.1"/>
    <property type="molecule type" value="Genomic_DNA"/>
</dbReference>
<dbReference type="InterPro" id="IPR050109">
    <property type="entry name" value="HTH-type_TetR-like_transc_reg"/>
</dbReference>
<dbReference type="RefSeq" id="WP_387416689.1">
    <property type="nucleotide sequence ID" value="NZ_JBIASD010000031.1"/>
</dbReference>
<evidence type="ECO:0000256" key="2">
    <source>
        <dbReference type="PROSITE-ProRule" id="PRU00335"/>
    </source>
</evidence>
<feature type="DNA-binding region" description="H-T-H motif" evidence="2">
    <location>
        <begin position="33"/>
        <end position="52"/>
    </location>
</feature>
<dbReference type="PROSITE" id="PS50977">
    <property type="entry name" value="HTH_TETR_2"/>
    <property type="match status" value="1"/>
</dbReference>
<keyword evidence="5" id="KW-1185">Reference proteome</keyword>
<dbReference type="Gene3D" id="1.10.357.10">
    <property type="entry name" value="Tetracycline Repressor, domain 2"/>
    <property type="match status" value="1"/>
</dbReference>
<reference evidence="4 5" key="1">
    <citation type="submission" date="2024-10" db="EMBL/GenBank/DDBJ databases">
        <title>The Natural Products Discovery Center: Release of the First 8490 Sequenced Strains for Exploring Actinobacteria Biosynthetic Diversity.</title>
        <authorList>
            <person name="Kalkreuter E."/>
            <person name="Kautsar S.A."/>
            <person name="Yang D."/>
            <person name="Bader C.D."/>
            <person name="Teijaro C.N."/>
            <person name="Fluegel L."/>
            <person name="Davis C.M."/>
            <person name="Simpson J.R."/>
            <person name="Lauterbach L."/>
            <person name="Steele A.D."/>
            <person name="Gui C."/>
            <person name="Meng S."/>
            <person name="Li G."/>
            <person name="Viehrig K."/>
            <person name="Ye F."/>
            <person name="Su P."/>
            <person name="Kiefer A.F."/>
            <person name="Nichols A."/>
            <person name="Cepeda A.J."/>
            <person name="Yan W."/>
            <person name="Fan B."/>
            <person name="Jiang Y."/>
            <person name="Adhikari A."/>
            <person name="Zheng C.-J."/>
            <person name="Schuster L."/>
            <person name="Cowan T.M."/>
            <person name="Smanski M.J."/>
            <person name="Chevrette M.G."/>
            <person name="De Carvalho L.P.S."/>
            <person name="Shen B."/>
        </authorList>
    </citation>
    <scope>NUCLEOTIDE SEQUENCE [LARGE SCALE GENOMIC DNA]</scope>
    <source>
        <strain evidence="4 5">NPDC002173</strain>
    </source>
</reference>